<evidence type="ECO:0000256" key="5">
    <source>
        <dbReference type="ARBA" id="ARBA00022679"/>
    </source>
</evidence>
<evidence type="ECO:0000256" key="2">
    <source>
        <dbReference type="ARBA" id="ARBA00005386"/>
    </source>
</evidence>
<feature type="domain" description="O-GlcNAc transferase C-terminal" evidence="9">
    <location>
        <begin position="389"/>
        <end position="567"/>
    </location>
</feature>
<dbReference type="InterPro" id="IPR011990">
    <property type="entry name" value="TPR-like_helical_dom_sf"/>
</dbReference>
<reference evidence="10 11" key="1">
    <citation type="submission" date="2018-01" db="EMBL/GenBank/DDBJ databases">
        <title>The draft genome sequence of Halioglobus japonicus S1-36.</title>
        <authorList>
            <person name="Du Z.-J."/>
            <person name="Shi M.-J."/>
        </authorList>
    </citation>
    <scope>NUCLEOTIDE SEQUENCE [LARGE SCALE GENOMIC DNA]</scope>
    <source>
        <strain evidence="10 11">S1-36</strain>
    </source>
</reference>
<dbReference type="Gene3D" id="3.40.50.11380">
    <property type="match status" value="1"/>
</dbReference>
<dbReference type="Proteomes" id="UP000235162">
    <property type="component" value="Unassembled WGS sequence"/>
</dbReference>
<evidence type="ECO:0000256" key="8">
    <source>
        <dbReference type="PROSITE-ProRule" id="PRU00339"/>
    </source>
</evidence>
<name>A0AAP8SLM7_9GAMM</name>
<comment type="pathway">
    <text evidence="1">Protein modification; protein glycosylation.</text>
</comment>
<dbReference type="EC" id="2.4.1.255" evidence="3"/>
<keyword evidence="7 8" id="KW-0802">TPR repeat</keyword>
<protein>
    <recommendedName>
        <fullName evidence="3">protein O-GlcNAc transferase</fullName>
        <ecNumber evidence="3">2.4.1.255</ecNumber>
    </recommendedName>
</protein>
<dbReference type="Gene3D" id="3.10.450.50">
    <property type="match status" value="1"/>
</dbReference>
<dbReference type="InterPro" id="IPR019734">
    <property type="entry name" value="TPR_rpt"/>
</dbReference>
<dbReference type="Pfam" id="PF13181">
    <property type="entry name" value="TPR_8"/>
    <property type="match status" value="1"/>
</dbReference>
<gene>
    <name evidence="10" type="ORF">C0029_18210</name>
</gene>
<evidence type="ECO:0000256" key="1">
    <source>
        <dbReference type="ARBA" id="ARBA00004922"/>
    </source>
</evidence>
<evidence type="ECO:0000256" key="7">
    <source>
        <dbReference type="ARBA" id="ARBA00022803"/>
    </source>
</evidence>
<dbReference type="SUPFAM" id="SSF48452">
    <property type="entry name" value="TPR-like"/>
    <property type="match status" value="2"/>
</dbReference>
<sequence>MPPSRNAPCPCGSGKKYKRCCLAGGEFENAGQETISNNDVIKIAKTALDLGDTARASRVLQPLLEKTKASPEVLALAASVAMRANDYDNACGLMARAIKARPNDPKYFYNYGTALSIAGRNTEALEAFNRSLKINPDLLIVYPNRGHTLRDLGRSAEAVESYLKVFGAANVDLATMSQILLSMHMFSQSDHQRLFNMHRQLAVAISKANPRLEQNRTIDSGKKIRIGYLSPRFSREIVGYFFKPLFDHHDRERFEVYLYNATPRTDELTEYFRERADAWIDVGKLSDQAAAQRIVDDGIDVLVDLAGHSPENRIGIMARKPAPVQVSMLDYFDTTGLDTMDYYVSDAFSSPPDSAQQFTEELLLLDQPRLVYEAPDYAPEPVFNTALDAPLVFGSFNRHHKMVPHVIATWCALLNGVPGSRLVLKGSAFGEADSQTVFLERFAEHGIGVERIEFRGISPHAEMFAEYGDIDIALDTFPYNGGLTTCESLWMGTPVLTLLGERIISRQTAGMLASLEIEGFTASDEEEFVRLGQYWSEHREELLALRQGLRPKMVGSPLTSAASYTADFEQKLLSRVSG</sequence>
<dbReference type="InterPro" id="IPR051939">
    <property type="entry name" value="Glycosyltr_41/O-GlcNAc_trsf"/>
</dbReference>
<dbReference type="Pfam" id="PF02810">
    <property type="entry name" value="SEC-C"/>
    <property type="match status" value="1"/>
</dbReference>
<keyword evidence="5" id="KW-0808">Transferase</keyword>
<dbReference type="PANTHER" id="PTHR44835:SF1">
    <property type="entry name" value="PROTEIN O-GLCNAC TRANSFERASE"/>
    <property type="match status" value="1"/>
</dbReference>
<keyword evidence="6" id="KW-0677">Repeat</keyword>
<dbReference type="GO" id="GO:0097363">
    <property type="term" value="F:protein O-acetylglucosaminyltransferase activity"/>
    <property type="evidence" value="ECO:0007669"/>
    <property type="project" value="UniProtKB-EC"/>
</dbReference>
<evidence type="ECO:0000256" key="6">
    <source>
        <dbReference type="ARBA" id="ARBA00022737"/>
    </source>
</evidence>
<evidence type="ECO:0000256" key="3">
    <source>
        <dbReference type="ARBA" id="ARBA00011970"/>
    </source>
</evidence>
<keyword evidence="4" id="KW-0328">Glycosyltransferase</keyword>
<dbReference type="Pfam" id="PF13844">
    <property type="entry name" value="Glyco_transf_41"/>
    <property type="match status" value="2"/>
</dbReference>
<accession>A0AAP8SLM7</accession>
<dbReference type="InterPro" id="IPR029489">
    <property type="entry name" value="OGT/SEC/SPY_C"/>
</dbReference>
<evidence type="ECO:0000259" key="9">
    <source>
        <dbReference type="Pfam" id="PF13844"/>
    </source>
</evidence>
<feature type="repeat" description="TPR" evidence="8">
    <location>
        <begin position="105"/>
        <end position="138"/>
    </location>
</feature>
<evidence type="ECO:0000313" key="11">
    <source>
        <dbReference type="Proteomes" id="UP000235162"/>
    </source>
</evidence>
<dbReference type="AlphaFoldDB" id="A0AAP8SLM7"/>
<proteinExistence type="inferred from homology"/>
<dbReference type="RefSeq" id="WP_084200889.1">
    <property type="nucleotide sequence ID" value="NZ_BMYL01000008.1"/>
</dbReference>
<organism evidence="10 11">
    <name type="scientific">Halioglobus japonicus</name>
    <dbReference type="NCBI Taxonomy" id="930805"/>
    <lineage>
        <taxon>Bacteria</taxon>
        <taxon>Pseudomonadati</taxon>
        <taxon>Pseudomonadota</taxon>
        <taxon>Gammaproteobacteria</taxon>
        <taxon>Cellvibrionales</taxon>
        <taxon>Halieaceae</taxon>
        <taxon>Halioglobus</taxon>
    </lineage>
</organism>
<dbReference type="EMBL" id="PKUR01000007">
    <property type="protein sequence ID" value="PLW84556.1"/>
    <property type="molecule type" value="Genomic_DNA"/>
</dbReference>
<dbReference type="SUPFAM" id="SSF103642">
    <property type="entry name" value="Sec-C motif"/>
    <property type="match status" value="1"/>
</dbReference>
<evidence type="ECO:0000313" key="10">
    <source>
        <dbReference type="EMBL" id="PLW84556.1"/>
    </source>
</evidence>
<comment type="caution">
    <text evidence="10">The sequence shown here is derived from an EMBL/GenBank/DDBJ whole genome shotgun (WGS) entry which is preliminary data.</text>
</comment>
<evidence type="ECO:0000256" key="4">
    <source>
        <dbReference type="ARBA" id="ARBA00022676"/>
    </source>
</evidence>
<dbReference type="Pfam" id="PF13432">
    <property type="entry name" value="TPR_16"/>
    <property type="match status" value="1"/>
</dbReference>
<dbReference type="InterPro" id="IPR004027">
    <property type="entry name" value="SEC_C_motif"/>
</dbReference>
<dbReference type="KEGG" id="hja:BST95_18500"/>
<dbReference type="PANTHER" id="PTHR44835">
    <property type="entry name" value="UDP-N-ACETYLGLUCOSAMINE--PEPTIDE N-ACETYLGLUCOSAMINYLTRANSFERASE SPINDLY-RELATED"/>
    <property type="match status" value="1"/>
</dbReference>
<comment type="similarity">
    <text evidence="2">Belongs to the glycosyltransferase 41 family. O-GlcNAc transferase subfamily.</text>
</comment>
<dbReference type="PROSITE" id="PS50005">
    <property type="entry name" value="TPR"/>
    <property type="match status" value="1"/>
</dbReference>
<dbReference type="Gene3D" id="1.25.40.10">
    <property type="entry name" value="Tetratricopeptide repeat domain"/>
    <property type="match status" value="1"/>
</dbReference>
<feature type="domain" description="O-GlcNAc transferase C-terminal" evidence="9">
    <location>
        <begin position="212"/>
        <end position="366"/>
    </location>
</feature>
<keyword evidence="11" id="KW-1185">Reference proteome</keyword>
<dbReference type="Gene3D" id="3.40.50.2000">
    <property type="entry name" value="Glycogen Phosphorylase B"/>
    <property type="match status" value="1"/>
</dbReference>
<dbReference type="SMART" id="SM00028">
    <property type="entry name" value="TPR"/>
    <property type="match status" value="3"/>
</dbReference>